<sequence length="540" mass="58155">MGQHLDAEKGLQDQTNILPRGQLLIVFAALAASLLISFVDQNAIGVALPTIGRELNAENTISWAGTSSLIGYTIFAVLYGRLSDIFGRKLVYLSALTLLCLADLLCGLSQNAPMFYVFRGIAGIAGGGISSLTMIIVSDVLTLEERGKYQGILGACIGTGNVIGPFISAAFTQRATWRGLFYLISPLAAVGAVISWLILPSTMQKDSVKKNVKNIDFYGVLTSSVGIIFVLIPISGGGSYFSWDSPMGISMLAIGGCSLLLFLFIEWKVAALPMLPASFFQDSVKSVLFMQSFLLGASYQSYIYYLPLYFENARQLSAIQSAILMLPMVSMQSIASIISGQYISRRKRYGEVIWAGFALWTLGTGLAITFTRTTNQGVVAAVLFTVGTGVGFTFQPTLVALQAHCTLSKRAVVISNRNFFRSLGGACGLAVSAAVLRAVLRVNLPEGYKDLAHMTYAVPKQSSVPATDWDALLLAYMKASHAVFILQVPLIGTCLLGCLLIRDRGLERPRDPGEEFGDQRGHEPRTEAAIGDQSELRGSV</sequence>
<evidence type="ECO:0000256" key="1">
    <source>
        <dbReference type="ARBA" id="ARBA00004127"/>
    </source>
</evidence>
<feature type="compositionally biased region" description="Basic and acidic residues" evidence="7">
    <location>
        <begin position="510"/>
        <end position="526"/>
    </location>
</feature>
<dbReference type="GO" id="GO:0046943">
    <property type="term" value="F:carboxylic acid transmembrane transporter activity"/>
    <property type="evidence" value="ECO:0007669"/>
    <property type="project" value="UniProtKB-ARBA"/>
</dbReference>
<feature type="transmembrane region" description="Helical" evidence="8">
    <location>
        <begin position="21"/>
        <end position="40"/>
    </location>
</feature>
<feature type="transmembrane region" description="Helical" evidence="8">
    <location>
        <begin position="247"/>
        <end position="265"/>
    </location>
</feature>
<dbReference type="Proteomes" id="UP000243515">
    <property type="component" value="Unassembled WGS sequence"/>
</dbReference>
<dbReference type="FunFam" id="1.20.1250.20:FF:000436">
    <property type="entry name" value="MFS transporter, putative"/>
    <property type="match status" value="1"/>
</dbReference>
<dbReference type="PANTHER" id="PTHR23501:SF78">
    <property type="entry name" value="MAJOR FACILITATOR SUPERFAMILY (MFS) PROFILE DOMAIN-CONTAINING PROTEIN-RELATED"/>
    <property type="match status" value="1"/>
</dbReference>
<keyword evidence="6 8" id="KW-0472">Membrane</keyword>
<dbReference type="AlphaFoldDB" id="A0A232LYK0"/>
<keyword evidence="3" id="KW-0813">Transport</keyword>
<name>A0A232LYK0_9EURO</name>
<comment type="similarity">
    <text evidence="2">Belongs to the major facilitator superfamily.</text>
</comment>
<dbReference type="PROSITE" id="PS50850">
    <property type="entry name" value="MFS"/>
    <property type="match status" value="1"/>
</dbReference>
<evidence type="ECO:0000256" key="2">
    <source>
        <dbReference type="ARBA" id="ARBA00008335"/>
    </source>
</evidence>
<feature type="transmembrane region" description="Helical" evidence="8">
    <location>
        <begin position="318"/>
        <end position="340"/>
    </location>
</feature>
<protein>
    <recommendedName>
        <fullName evidence="9">Major facilitator superfamily (MFS) profile domain-containing protein</fullName>
    </recommendedName>
</protein>
<evidence type="ECO:0000256" key="4">
    <source>
        <dbReference type="ARBA" id="ARBA00022692"/>
    </source>
</evidence>
<organism evidence="10 11">
    <name type="scientific">Elaphomyces granulatus</name>
    <dbReference type="NCBI Taxonomy" id="519963"/>
    <lineage>
        <taxon>Eukaryota</taxon>
        <taxon>Fungi</taxon>
        <taxon>Dikarya</taxon>
        <taxon>Ascomycota</taxon>
        <taxon>Pezizomycotina</taxon>
        <taxon>Eurotiomycetes</taxon>
        <taxon>Eurotiomycetidae</taxon>
        <taxon>Eurotiales</taxon>
        <taxon>Elaphomycetaceae</taxon>
        <taxon>Elaphomyces</taxon>
    </lineage>
</organism>
<dbReference type="OrthoDB" id="6770063at2759"/>
<feature type="transmembrane region" description="Helical" evidence="8">
    <location>
        <begin position="149"/>
        <end position="167"/>
    </location>
</feature>
<feature type="domain" description="Major facilitator superfamily (MFS) profile" evidence="9">
    <location>
        <begin position="26"/>
        <end position="505"/>
    </location>
</feature>
<feature type="transmembrane region" description="Helical" evidence="8">
    <location>
        <begin position="220"/>
        <end position="241"/>
    </location>
</feature>
<comment type="caution">
    <text evidence="10">The sequence shown here is derived from an EMBL/GenBank/DDBJ whole genome shotgun (WGS) entry which is preliminary data.</text>
</comment>
<dbReference type="SUPFAM" id="SSF103473">
    <property type="entry name" value="MFS general substrate transporter"/>
    <property type="match status" value="1"/>
</dbReference>
<evidence type="ECO:0000313" key="10">
    <source>
        <dbReference type="EMBL" id="OXV09192.1"/>
    </source>
</evidence>
<dbReference type="EMBL" id="NPHW01003663">
    <property type="protein sequence ID" value="OXV09192.1"/>
    <property type="molecule type" value="Genomic_DNA"/>
</dbReference>
<dbReference type="InterPro" id="IPR036259">
    <property type="entry name" value="MFS_trans_sf"/>
</dbReference>
<feature type="transmembrane region" description="Helical" evidence="8">
    <location>
        <begin position="422"/>
        <end position="440"/>
    </location>
</feature>
<dbReference type="GO" id="GO:0005886">
    <property type="term" value="C:plasma membrane"/>
    <property type="evidence" value="ECO:0007669"/>
    <property type="project" value="TreeGrafter"/>
</dbReference>
<dbReference type="InterPro" id="IPR020846">
    <property type="entry name" value="MFS_dom"/>
</dbReference>
<feature type="region of interest" description="Disordered" evidence="7">
    <location>
        <begin position="510"/>
        <end position="540"/>
    </location>
</feature>
<reference evidence="10 11" key="1">
    <citation type="journal article" date="2015" name="Environ. Microbiol.">
        <title>Metagenome sequence of Elaphomyces granulatus from sporocarp tissue reveals Ascomycota ectomycorrhizal fingerprints of genome expansion and a Proteobacteria-rich microbiome.</title>
        <authorList>
            <person name="Quandt C.A."/>
            <person name="Kohler A."/>
            <person name="Hesse C.N."/>
            <person name="Sharpton T.J."/>
            <person name="Martin F."/>
            <person name="Spatafora J.W."/>
        </authorList>
    </citation>
    <scope>NUCLEOTIDE SEQUENCE [LARGE SCALE GENOMIC DNA]</scope>
    <source>
        <strain evidence="10 11">OSC145934</strain>
    </source>
</reference>
<feature type="transmembrane region" description="Helical" evidence="8">
    <location>
        <begin position="286"/>
        <end position="306"/>
    </location>
</feature>
<proteinExistence type="inferred from homology"/>
<dbReference type="PANTHER" id="PTHR23501">
    <property type="entry name" value="MAJOR FACILITATOR SUPERFAMILY"/>
    <property type="match status" value="1"/>
</dbReference>
<feature type="transmembrane region" description="Helical" evidence="8">
    <location>
        <begin position="90"/>
        <end position="110"/>
    </location>
</feature>
<feature type="transmembrane region" description="Helical" evidence="8">
    <location>
        <begin position="179"/>
        <end position="199"/>
    </location>
</feature>
<feature type="transmembrane region" description="Helical" evidence="8">
    <location>
        <begin position="352"/>
        <end position="371"/>
    </location>
</feature>
<dbReference type="InterPro" id="IPR011701">
    <property type="entry name" value="MFS"/>
</dbReference>
<feature type="transmembrane region" description="Helical" evidence="8">
    <location>
        <begin position="116"/>
        <end position="137"/>
    </location>
</feature>
<comment type="subcellular location">
    <subcellularLocation>
        <location evidence="1">Endomembrane system</location>
        <topology evidence="1">Multi-pass membrane protein</topology>
    </subcellularLocation>
</comment>
<gene>
    <name evidence="10" type="ORF">Egran_03045</name>
</gene>
<evidence type="ECO:0000256" key="3">
    <source>
        <dbReference type="ARBA" id="ARBA00022448"/>
    </source>
</evidence>
<keyword evidence="5 8" id="KW-1133">Transmembrane helix</keyword>
<dbReference type="PRINTS" id="PR01036">
    <property type="entry name" value="TCRTETB"/>
</dbReference>
<dbReference type="FunFam" id="1.20.1720.10:FF:000013">
    <property type="entry name" value="Related to multidrug resistance proteins"/>
    <property type="match status" value="1"/>
</dbReference>
<feature type="transmembrane region" description="Helical" evidence="8">
    <location>
        <begin position="60"/>
        <end position="78"/>
    </location>
</feature>
<evidence type="ECO:0000313" key="11">
    <source>
        <dbReference type="Proteomes" id="UP000243515"/>
    </source>
</evidence>
<evidence type="ECO:0000256" key="5">
    <source>
        <dbReference type="ARBA" id="ARBA00022989"/>
    </source>
</evidence>
<dbReference type="Pfam" id="PF07690">
    <property type="entry name" value="MFS_1"/>
    <property type="match status" value="1"/>
</dbReference>
<keyword evidence="11" id="KW-1185">Reference proteome</keyword>
<evidence type="ECO:0000256" key="8">
    <source>
        <dbReference type="SAM" id="Phobius"/>
    </source>
</evidence>
<dbReference type="Gene3D" id="1.20.1250.20">
    <property type="entry name" value="MFS general substrate transporter like domains"/>
    <property type="match status" value="2"/>
</dbReference>
<keyword evidence="4 8" id="KW-0812">Transmembrane</keyword>
<evidence type="ECO:0000256" key="6">
    <source>
        <dbReference type="ARBA" id="ARBA00023136"/>
    </source>
</evidence>
<evidence type="ECO:0000256" key="7">
    <source>
        <dbReference type="SAM" id="MobiDB-lite"/>
    </source>
</evidence>
<accession>A0A232LYK0</accession>
<dbReference type="GO" id="GO:0012505">
    <property type="term" value="C:endomembrane system"/>
    <property type="evidence" value="ECO:0007669"/>
    <property type="project" value="UniProtKB-SubCell"/>
</dbReference>
<feature type="transmembrane region" description="Helical" evidence="8">
    <location>
        <begin position="479"/>
        <end position="501"/>
    </location>
</feature>
<evidence type="ECO:0000259" key="9">
    <source>
        <dbReference type="PROSITE" id="PS50850"/>
    </source>
</evidence>
<feature type="transmembrane region" description="Helical" evidence="8">
    <location>
        <begin position="377"/>
        <end position="401"/>
    </location>
</feature>